<keyword evidence="2" id="KW-1185">Reference proteome</keyword>
<dbReference type="RefSeq" id="WP_111655001.1">
    <property type="nucleotide sequence ID" value="NZ_JACHWI010000001.1"/>
</dbReference>
<sequence>MPDPHDDVVGRLITACGAADIDAIRKVLVPEAVAVCDGGVLPVVHGADDVAELVIALLGGPGELTPESVNGQAGLALRRAGRAVAVVAVTSAGERIAALWMVLHPIKLTGWHRP</sequence>
<protein>
    <submittedName>
        <fullName evidence="1">RNA polymerase sigma-70 factor (ECF subfamily)</fullName>
    </submittedName>
</protein>
<accession>A0A327YYJ4</accession>
<dbReference type="Proteomes" id="UP000249341">
    <property type="component" value="Unassembled WGS sequence"/>
</dbReference>
<comment type="caution">
    <text evidence="1">The sequence shown here is derived from an EMBL/GenBank/DDBJ whole genome shotgun (WGS) entry which is preliminary data.</text>
</comment>
<evidence type="ECO:0000313" key="1">
    <source>
        <dbReference type="EMBL" id="RAK25882.1"/>
    </source>
</evidence>
<reference evidence="1 2" key="1">
    <citation type="submission" date="2018-06" db="EMBL/GenBank/DDBJ databases">
        <title>Genomic Encyclopedia of Type Strains, Phase III (KMG-III): the genomes of soil and plant-associated and newly described type strains.</title>
        <authorList>
            <person name="Whitman W."/>
        </authorList>
    </citation>
    <scope>NUCLEOTIDE SEQUENCE [LARGE SCALE GENOMIC DNA]</scope>
    <source>
        <strain evidence="1 2">CGMCC 4.7090</strain>
    </source>
</reference>
<gene>
    <name evidence="1" type="ORF">B0I29_13091</name>
</gene>
<dbReference type="EMBL" id="QLMJ01000030">
    <property type="protein sequence ID" value="RAK25882.1"/>
    <property type="molecule type" value="Genomic_DNA"/>
</dbReference>
<dbReference type="OrthoDB" id="3298440at2"/>
<dbReference type="PANTHER" id="PTHR30173">
    <property type="entry name" value="SIGMA 19 FACTOR"/>
    <property type="match status" value="1"/>
</dbReference>
<evidence type="ECO:0000313" key="2">
    <source>
        <dbReference type="Proteomes" id="UP000249341"/>
    </source>
</evidence>
<dbReference type="SUPFAM" id="SSF54427">
    <property type="entry name" value="NTF2-like"/>
    <property type="match status" value="1"/>
</dbReference>
<dbReference type="AlphaFoldDB" id="A0A327YYJ4"/>
<dbReference type="GO" id="GO:0016987">
    <property type="term" value="F:sigma factor activity"/>
    <property type="evidence" value="ECO:0007669"/>
    <property type="project" value="TreeGrafter"/>
</dbReference>
<dbReference type="PANTHER" id="PTHR30173:SF43">
    <property type="entry name" value="ECF RNA POLYMERASE SIGMA FACTOR SIGI-RELATED"/>
    <property type="match status" value="1"/>
</dbReference>
<dbReference type="InterPro" id="IPR032710">
    <property type="entry name" value="NTF2-like_dom_sf"/>
</dbReference>
<organism evidence="1 2">
    <name type="scientific">Actinoplanes lutulentus</name>
    <dbReference type="NCBI Taxonomy" id="1287878"/>
    <lineage>
        <taxon>Bacteria</taxon>
        <taxon>Bacillati</taxon>
        <taxon>Actinomycetota</taxon>
        <taxon>Actinomycetes</taxon>
        <taxon>Micromonosporales</taxon>
        <taxon>Micromonosporaceae</taxon>
        <taxon>Actinoplanes</taxon>
    </lineage>
</organism>
<name>A0A327YYJ4_9ACTN</name>
<proteinExistence type="predicted"/>
<dbReference type="InterPro" id="IPR052704">
    <property type="entry name" value="ECF_Sigma-70_Domain"/>
</dbReference>